<gene>
    <name evidence="1" type="ORF">L1987_69285</name>
</gene>
<name>A0ACB9B6M6_9ASTR</name>
<reference evidence="2" key="1">
    <citation type="journal article" date="2022" name="Mol. Ecol. Resour.">
        <title>The genomes of chicory, endive, great burdock and yacon provide insights into Asteraceae palaeo-polyploidization history and plant inulin production.</title>
        <authorList>
            <person name="Fan W."/>
            <person name="Wang S."/>
            <person name="Wang H."/>
            <person name="Wang A."/>
            <person name="Jiang F."/>
            <person name="Liu H."/>
            <person name="Zhao H."/>
            <person name="Xu D."/>
            <person name="Zhang Y."/>
        </authorList>
    </citation>
    <scope>NUCLEOTIDE SEQUENCE [LARGE SCALE GENOMIC DNA]</scope>
    <source>
        <strain evidence="2">cv. Yunnan</strain>
    </source>
</reference>
<evidence type="ECO:0000313" key="2">
    <source>
        <dbReference type="Proteomes" id="UP001056120"/>
    </source>
</evidence>
<organism evidence="1 2">
    <name type="scientific">Smallanthus sonchifolius</name>
    <dbReference type="NCBI Taxonomy" id="185202"/>
    <lineage>
        <taxon>Eukaryota</taxon>
        <taxon>Viridiplantae</taxon>
        <taxon>Streptophyta</taxon>
        <taxon>Embryophyta</taxon>
        <taxon>Tracheophyta</taxon>
        <taxon>Spermatophyta</taxon>
        <taxon>Magnoliopsida</taxon>
        <taxon>eudicotyledons</taxon>
        <taxon>Gunneridae</taxon>
        <taxon>Pentapetalae</taxon>
        <taxon>asterids</taxon>
        <taxon>campanulids</taxon>
        <taxon>Asterales</taxon>
        <taxon>Asteraceae</taxon>
        <taxon>Asteroideae</taxon>
        <taxon>Heliantheae alliance</taxon>
        <taxon>Millerieae</taxon>
        <taxon>Smallanthus</taxon>
    </lineage>
</organism>
<dbReference type="EMBL" id="CM042040">
    <property type="protein sequence ID" value="KAI3717578.1"/>
    <property type="molecule type" value="Genomic_DNA"/>
</dbReference>
<dbReference type="Proteomes" id="UP001056120">
    <property type="component" value="Linkage Group LG23"/>
</dbReference>
<protein>
    <submittedName>
        <fullName evidence="1">Uncharacterized protein</fullName>
    </submittedName>
</protein>
<accession>A0ACB9B6M6</accession>
<sequence>METLAVYKVADEGVWCRNSNRCVYFVLLVRAATLHVVRRRRQPEQCPRVPSCADSPRNSYLASTAAEQKFEIRHLPSPIVLSTTSVLESKLRVRILHLLDHPNIFSMTSRVVWCI</sequence>
<proteinExistence type="predicted"/>
<keyword evidence="2" id="KW-1185">Reference proteome</keyword>
<evidence type="ECO:0000313" key="1">
    <source>
        <dbReference type="EMBL" id="KAI3717578.1"/>
    </source>
</evidence>
<reference evidence="1 2" key="2">
    <citation type="journal article" date="2022" name="Mol. Ecol. Resour.">
        <title>The genomes of chicory, endive, great burdock and yacon provide insights into Asteraceae paleo-polyploidization history and plant inulin production.</title>
        <authorList>
            <person name="Fan W."/>
            <person name="Wang S."/>
            <person name="Wang H."/>
            <person name="Wang A."/>
            <person name="Jiang F."/>
            <person name="Liu H."/>
            <person name="Zhao H."/>
            <person name="Xu D."/>
            <person name="Zhang Y."/>
        </authorList>
    </citation>
    <scope>NUCLEOTIDE SEQUENCE [LARGE SCALE GENOMIC DNA]</scope>
    <source>
        <strain evidence="2">cv. Yunnan</strain>
        <tissue evidence="1">Leaves</tissue>
    </source>
</reference>
<comment type="caution">
    <text evidence="1">The sequence shown here is derived from an EMBL/GenBank/DDBJ whole genome shotgun (WGS) entry which is preliminary data.</text>
</comment>